<gene>
    <name evidence="1" type="ORF">J4Q44_G00049030</name>
</gene>
<dbReference type="EMBL" id="JAGTTL010000003">
    <property type="protein sequence ID" value="KAK6325561.1"/>
    <property type="molecule type" value="Genomic_DNA"/>
</dbReference>
<dbReference type="Proteomes" id="UP001356427">
    <property type="component" value="Unassembled WGS sequence"/>
</dbReference>
<evidence type="ECO:0000313" key="1">
    <source>
        <dbReference type="EMBL" id="KAK6325561.1"/>
    </source>
</evidence>
<organism evidence="1 2">
    <name type="scientific">Coregonus suidteri</name>
    <dbReference type="NCBI Taxonomy" id="861788"/>
    <lineage>
        <taxon>Eukaryota</taxon>
        <taxon>Metazoa</taxon>
        <taxon>Chordata</taxon>
        <taxon>Craniata</taxon>
        <taxon>Vertebrata</taxon>
        <taxon>Euteleostomi</taxon>
        <taxon>Actinopterygii</taxon>
        <taxon>Neopterygii</taxon>
        <taxon>Teleostei</taxon>
        <taxon>Protacanthopterygii</taxon>
        <taxon>Salmoniformes</taxon>
        <taxon>Salmonidae</taxon>
        <taxon>Coregoninae</taxon>
        <taxon>Coregonus</taxon>
    </lineage>
</organism>
<keyword evidence="2" id="KW-1185">Reference proteome</keyword>
<protein>
    <submittedName>
        <fullName evidence="1">Uncharacterized protein</fullName>
    </submittedName>
</protein>
<comment type="caution">
    <text evidence="1">The sequence shown here is derived from an EMBL/GenBank/DDBJ whole genome shotgun (WGS) entry which is preliminary data.</text>
</comment>
<feature type="non-terminal residue" evidence="1">
    <location>
        <position position="128"/>
    </location>
</feature>
<proteinExistence type="predicted"/>
<sequence>MQLWEVGSSSRQFWAVLSCSSWFCPVLDCSTWLSGYFDPSGAPVEWFWQEHHLHTTRRTRLLPPQPLLYTLQGERERKSVCERERECVCVFSSCSYLTVKAMRAVQRPDSTPSSVQVIMADETHTIGV</sequence>
<reference evidence="1 2" key="1">
    <citation type="submission" date="2021-04" db="EMBL/GenBank/DDBJ databases">
        <authorList>
            <person name="De Guttry C."/>
            <person name="Zahm M."/>
            <person name="Klopp C."/>
            <person name="Cabau C."/>
            <person name="Louis A."/>
            <person name="Berthelot C."/>
            <person name="Parey E."/>
            <person name="Roest Crollius H."/>
            <person name="Montfort J."/>
            <person name="Robinson-Rechavi M."/>
            <person name="Bucao C."/>
            <person name="Bouchez O."/>
            <person name="Gislard M."/>
            <person name="Lluch J."/>
            <person name="Milhes M."/>
            <person name="Lampietro C."/>
            <person name="Lopez Roques C."/>
            <person name="Donnadieu C."/>
            <person name="Braasch I."/>
            <person name="Desvignes T."/>
            <person name="Postlethwait J."/>
            <person name="Bobe J."/>
            <person name="Wedekind C."/>
            <person name="Guiguen Y."/>
        </authorList>
    </citation>
    <scope>NUCLEOTIDE SEQUENCE [LARGE SCALE GENOMIC DNA]</scope>
    <source>
        <strain evidence="1">Cs_M1</strain>
        <tissue evidence="1">Blood</tissue>
    </source>
</reference>
<evidence type="ECO:0000313" key="2">
    <source>
        <dbReference type="Proteomes" id="UP001356427"/>
    </source>
</evidence>
<dbReference type="AlphaFoldDB" id="A0AAN8NE44"/>
<name>A0AAN8NE44_9TELE</name>
<accession>A0AAN8NE44</accession>